<evidence type="ECO:0000256" key="3">
    <source>
        <dbReference type="SAM" id="SignalP"/>
    </source>
</evidence>
<comment type="similarity">
    <text evidence="1">Belongs to the bacterial solute-binding protein 3 family.</text>
</comment>
<sequence length="252" mass="27774">MRGVVLCLLLACLCRPALASAETMRLVTGDDYAPFTGQQLSGGGLLTQVVQAALAQVEVKTELEWHPWNRGMQMTLKAEYDATFPYVYTVERGQDYLYSEPITVIEQHLFSRAGEVYEVSNLAALTGKRLCYPLGWQLPPAIDQMIEQGLLTRHSPIGLPQCARLLLLNRDDVFVADSMIGAGALSQAGAAPSQFHRSKSTFPATSLHLLVSRQHPRAEQLIAVFNRGLASLRTSNQYEQLVINYLNAQTGP</sequence>
<evidence type="ECO:0000256" key="1">
    <source>
        <dbReference type="ARBA" id="ARBA00010333"/>
    </source>
</evidence>
<dbReference type="Pfam" id="PF00497">
    <property type="entry name" value="SBP_bac_3"/>
    <property type="match status" value="1"/>
</dbReference>
<gene>
    <name evidence="5" type="ORF">HNE05_17420</name>
</gene>
<evidence type="ECO:0000313" key="5">
    <source>
        <dbReference type="EMBL" id="QKE65056.1"/>
    </source>
</evidence>
<dbReference type="EMBL" id="CP053697">
    <property type="protein sequence ID" value="QKE65056.1"/>
    <property type="molecule type" value="Genomic_DNA"/>
</dbReference>
<evidence type="ECO:0000256" key="2">
    <source>
        <dbReference type="ARBA" id="ARBA00022729"/>
    </source>
</evidence>
<dbReference type="KEGG" id="pcam:HNE05_17420"/>
<dbReference type="Proteomes" id="UP000501379">
    <property type="component" value="Chromosome"/>
</dbReference>
<dbReference type="PANTHER" id="PTHR35936:SF25">
    <property type="entry name" value="ABC TRANSPORTER SUBSTRATE-BINDING PROTEIN"/>
    <property type="match status" value="1"/>
</dbReference>
<proteinExistence type="inferred from homology"/>
<feature type="chain" id="PRO_5026800952" evidence="3">
    <location>
        <begin position="20"/>
        <end position="252"/>
    </location>
</feature>
<dbReference type="RefSeq" id="WP_173210570.1">
    <property type="nucleotide sequence ID" value="NZ_CP053697.2"/>
</dbReference>
<dbReference type="PANTHER" id="PTHR35936">
    <property type="entry name" value="MEMBRANE-BOUND LYTIC MUREIN TRANSGLYCOSYLASE F"/>
    <property type="match status" value="1"/>
</dbReference>
<protein>
    <submittedName>
        <fullName evidence="5">Transporter substrate-binding domain-containing protein</fullName>
    </submittedName>
</protein>
<evidence type="ECO:0000313" key="6">
    <source>
        <dbReference type="Proteomes" id="UP000501379"/>
    </source>
</evidence>
<organism evidence="5 6">
    <name type="scientific">Aquipseudomonas campi</name>
    <dbReference type="NCBI Taxonomy" id="2731681"/>
    <lineage>
        <taxon>Bacteria</taxon>
        <taxon>Pseudomonadati</taxon>
        <taxon>Pseudomonadota</taxon>
        <taxon>Gammaproteobacteria</taxon>
        <taxon>Pseudomonadales</taxon>
        <taxon>Pseudomonadaceae</taxon>
        <taxon>Aquipseudomonas</taxon>
    </lineage>
</organism>
<dbReference type="InterPro" id="IPR001638">
    <property type="entry name" value="Solute-binding_3/MltF_N"/>
</dbReference>
<keyword evidence="6" id="KW-1185">Reference proteome</keyword>
<dbReference type="AlphaFoldDB" id="A0A6M8FZ02"/>
<accession>A0A6M8FZ02</accession>
<reference evidence="5" key="1">
    <citation type="submission" date="2020-07" db="EMBL/GenBank/DDBJ databases">
        <title>Nitrate ammonifying Pseudomonas campi sp. nov. isolated from German agricultural grassland.</title>
        <authorList>
            <person name="Timsy T."/>
            <person name="Ulrich A."/>
            <person name="Spanner T."/>
            <person name="Foesel B."/>
            <person name="Kolb S."/>
            <person name="Horn M.A."/>
            <person name="Behrendt U."/>
        </authorList>
    </citation>
    <scope>NUCLEOTIDE SEQUENCE</scope>
    <source>
        <strain evidence="5">S1-A32-2</strain>
    </source>
</reference>
<evidence type="ECO:0000259" key="4">
    <source>
        <dbReference type="Pfam" id="PF00497"/>
    </source>
</evidence>
<name>A0A6M8FZ02_9GAMM</name>
<keyword evidence="2 3" id="KW-0732">Signal</keyword>
<dbReference type="SUPFAM" id="SSF53850">
    <property type="entry name" value="Periplasmic binding protein-like II"/>
    <property type="match status" value="1"/>
</dbReference>
<feature type="signal peptide" evidence="3">
    <location>
        <begin position="1"/>
        <end position="19"/>
    </location>
</feature>
<feature type="domain" description="Solute-binding protein family 3/N-terminal" evidence="4">
    <location>
        <begin position="25"/>
        <end position="246"/>
    </location>
</feature>
<dbReference type="Gene3D" id="3.40.190.10">
    <property type="entry name" value="Periplasmic binding protein-like II"/>
    <property type="match status" value="2"/>
</dbReference>